<dbReference type="AlphaFoldDB" id="A0A8J6J6C8"/>
<keyword evidence="2" id="KW-0067">ATP-binding</keyword>
<dbReference type="PANTHER" id="PTHR12835:SF5">
    <property type="entry name" value="BIOTIN--PROTEIN LIGASE"/>
    <property type="match status" value="1"/>
</dbReference>
<dbReference type="CDD" id="cd16442">
    <property type="entry name" value="BPL"/>
    <property type="match status" value="1"/>
</dbReference>
<comment type="catalytic activity">
    <reaction evidence="2">
        <text>biotin + L-lysyl-[protein] + ATP = N(6)-biotinyl-L-lysyl-[protein] + AMP + diphosphate + H(+)</text>
        <dbReference type="Rhea" id="RHEA:11756"/>
        <dbReference type="Rhea" id="RHEA-COMP:9752"/>
        <dbReference type="Rhea" id="RHEA-COMP:10505"/>
        <dbReference type="ChEBI" id="CHEBI:15378"/>
        <dbReference type="ChEBI" id="CHEBI:29969"/>
        <dbReference type="ChEBI" id="CHEBI:30616"/>
        <dbReference type="ChEBI" id="CHEBI:33019"/>
        <dbReference type="ChEBI" id="CHEBI:57586"/>
        <dbReference type="ChEBI" id="CHEBI:83144"/>
        <dbReference type="ChEBI" id="CHEBI:456215"/>
        <dbReference type="EC" id="6.3.4.15"/>
    </reaction>
</comment>
<dbReference type="SUPFAM" id="SSF55681">
    <property type="entry name" value="Class II aaRS and biotin synthetases"/>
    <property type="match status" value="1"/>
</dbReference>
<dbReference type="Proteomes" id="UP000602260">
    <property type="component" value="Unassembled WGS sequence"/>
</dbReference>
<keyword evidence="2" id="KW-0804">Transcription</keyword>
<keyword evidence="2" id="KW-0547">Nucleotide-binding</keyword>
<dbReference type="GO" id="GO:0004077">
    <property type="term" value="F:biotin--[biotin carboxyl-carrier protein] ligase activity"/>
    <property type="evidence" value="ECO:0007669"/>
    <property type="project" value="UniProtKB-UniRule"/>
</dbReference>
<dbReference type="GO" id="GO:0016740">
    <property type="term" value="F:transferase activity"/>
    <property type="evidence" value="ECO:0007669"/>
    <property type="project" value="UniProtKB-ARBA"/>
</dbReference>
<reference evidence="4" key="1">
    <citation type="submission" date="2020-08" db="EMBL/GenBank/DDBJ databases">
        <title>Genome public.</title>
        <authorList>
            <person name="Liu C."/>
            <person name="Sun Q."/>
        </authorList>
    </citation>
    <scope>NUCLEOTIDE SEQUENCE</scope>
    <source>
        <strain evidence="4">BX5</strain>
    </source>
</reference>
<keyword evidence="1 2" id="KW-0436">Ligase</keyword>
<dbReference type="SUPFAM" id="SSF46785">
    <property type="entry name" value="Winged helix' DNA-binding domain"/>
    <property type="match status" value="1"/>
</dbReference>
<dbReference type="Pfam" id="PF08279">
    <property type="entry name" value="HTH_11"/>
    <property type="match status" value="1"/>
</dbReference>
<dbReference type="PANTHER" id="PTHR12835">
    <property type="entry name" value="BIOTIN PROTEIN LIGASE"/>
    <property type="match status" value="1"/>
</dbReference>
<organism evidence="4 5">
    <name type="scientific">Flintibacter faecis</name>
    <dbReference type="NCBI Taxonomy" id="2763047"/>
    <lineage>
        <taxon>Bacteria</taxon>
        <taxon>Bacillati</taxon>
        <taxon>Bacillota</taxon>
        <taxon>Clostridia</taxon>
        <taxon>Eubacteriales</taxon>
        <taxon>Flintibacter</taxon>
    </lineage>
</organism>
<dbReference type="GO" id="GO:0006355">
    <property type="term" value="P:regulation of DNA-templated transcription"/>
    <property type="evidence" value="ECO:0007669"/>
    <property type="project" value="UniProtKB-UniRule"/>
</dbReference>
<dbReference type="GO" id="GO:0003677">
    <property type="term" value="F:DNA binding"/>
    <property type="evidence" value="ECO:0007669"/>
    <property type="project" value="UniProtKB-UniRule"/>
</dbReference>
<evidence type="ECO:0000313" key="5">
    <source>
        <dbReference type="Proteomes" id="UP000602260"/>
    </source>
</evidence>
<dbReference type="InterPro" id="IPR013196">
    <property type="entry name" value="HTH_11"/>
</dbReference>
<comment type="function">
    <text evidence="2">Acts both as a biotin--[acetyl-CoA-carboxylase] ligase and a repressor.</text>
</comment>
<dbReference type="GO" id="GO:0005524">
    <property type="term" value="F:ATP binding"/>
    <property type="evidence" value="ECO:0007669"/>
    <property type="project" value="UniProtKB-UniRule"/>
</dbReference>
<dbReference type="InterPro" id="IPR045864">
    <property type="entry name" value="aa-tRNA-synth_II/BPL/LPL"/>
</dbReference>
<keyword evidence="2" id="KW-0805">Transcription regulation</keyword>
<comment type="similarity">
    <text evidence="2">Belongs to the biotin--protein ligase family.</text>
</comment>
<dbReference type="Gene3D" id="3.30.930.10">
    <property type="entry name" value="Bira Bifunctional Protein, Domain 2"/>
    <property type="match status" value="1"/>
</dbReference>
<dbReference type="GO" id="GO:0009249">
    <property type="term" value="P:protein lipoylation"/>
    <property type="evidence" value="ECO:0007669"/>
    <property type="project" value="UniProtKB-ARBA"/>
</dbReference>
<dbReference type="InterPro" id="IPR030855">
    <property type="entry name" value="Bifunct_BirA"/>
</dbReference>
<dbReference type="EMBL" id="JACOPN010000007">
    <property type="protein sequence ID" value="MBC5717702.1"/>
    <property type="molecule type" value="Genomic_DNA"/>
</dbReference>
<protein>
    <recommendedName>
        <fullName evidence="2">Bifunctional ligase/repressor BirA</fullName>
    </recommendedName>
    <alternativeName>
        <fullName evidence="2">Biotin--[acetyl-CoA-carboxylase] ligase</fullName>
        <ecNumber evidence="2">6.3.4.15</ecNumber>
    </alternativeName>
    <alternativeName>
        <fullName evidence="2">Biotin--protein ligase</fullName>
    </alternativeName>
    <alternativeName>
        <fullName evidence="2">Biotin-[acetyl-CoA carboxylase] synthetase</fullName>
    </alternativeName>
</protein>
<gene>
    <name evidence="2" type="primary">birA</name>
    <name evidence="4" type="ORF">H8S55_10265</name>
</gene>
<dbReference type="InterPro" id="IPR004143">
    <property type="entry name" value="BPL_LPL_catalytic"/>
</dbReference>
<keyword evidence="2" id="KW-0092">Biotin</keyword>
<dbReference type="InterPro" id="IPR004408">
    <property type="entry name" value="Biotin_CoA_COase_ligase"/>
</dbReference>
<dbReference type="Gene3D" id="1.10.10.10">
    <property type="entry name" value="Winged helix-like DNA-binding domain superfamily/Winged helix DNA-binding domain"/>
    <property type="match status" value="1"/>
</dbReference>
<dbReference type="GO" id="GO:0005737">
    <property type="term" value="C:cytoplasm"/>
    <property type="evidence" value="ECO:0007669"/>
    <property type="project" value="TreeGrafter"/>
</dbReference>
<evidence type="ECO:0000313" key="4">
    <source>
        <dbReference type="EMBL" id="MBC5717702.1"/>
    </source>
</evidence>
<dbReference type="HAMAP" id="MF_00978">
    <property type="entry name" value="Bifunct_BirA"/>
    <property type="match status" value="1"/>
</dbReference>
<feature type="binding site" evidence="2">
    <location>
        <position position="115"/>
    </location>
    <ligand>
        <name>biotin</name>
        <dbReference type="ChEBI" id="CHEBI:57586"/>
    </ligand>
</feature>
<feature type="binding site" evidence="2">
    <location>
        <begin position="91"/>
        <end position="93"/>
    </location>
    <ligand>
        <name>biotin</name>
        <dbReference type="ChEBI" id="CHEBI:57586"/>
    </ligand>
</feature>
<evidence type="ECO:0000256" key="1">
    <source>
        <dbReference type="ARBA" id="ARBA00022598"/>
    </source>
</evidence>
<dbReference type="RefSeq" id="WP_186878893.1">
    <property type="nucleotide sequence ID" value="NZ_JACOPN010000007.1"/>
</dbReference>
<keyword evidence="2" id="KW-0678">Repressor</keyword>
<keyword evidence="2" id="KW-0238">DNA-binding</keyword>
<feature type="domain" description="BPL/LPL catalytic" evidence="3">
    <location>
        <begin position="72"/>
        <end position="261"/>
    </location>
</feature>
<name>A0A8J6J6C8_9FIRM</name>
<dbReference type="InterPro" id="IPR036390">
    <property type="entry name" value="WH_DNA-bd_sf"/>
</dbReference>
<feature type="DNA-binding region" description="H-T-H motif" evidence="2">
    <location>
        <begin position="20"/>
        <end position="39"/>
    </location>
</feature>
<feature type="binding site" evidence="2">
    <location>
        <begin position="119"/>
        <end position="121"/>
    </location>
    <ligand>
        <name>biotin</name>
        <dbReference type="ChEBI" id="CHEBI:57586"/>
    </ligand>
</feature>
<dbReference type="Gene3D" id="2.30.30.100">
    <property type="match status" value="1"/>
</dbReference>
<feature type="binding site" evidence="2">
    <location>
        <position position="186"/>
    </location>
    <ligand>
        <name>biotin</name>
        <dbReference type="ChEBI" id="CHEBI:57586"/>
    </ligand>
</feature>
<dbReference type="Pfam" id="PF03099">
    <property type="entry name" value="BPL_LplA_LipB"/>
    <property type="match status" value="1"/>
</dbReference>
<proteinExistence type="inferred from homology"/>
<dbReference type="EC" id="6.3.4.15" evidence="2"/>
<dbReference type="NCBIfam" id="TIGR00121">
    <property type="entry name" value="birA_ligase"/>
    <property type="match status" value="1"/>
</dbReference>
<keyword evidence="5" id="KW-1185">Reference proteome</keyword>
<evidence type="ECO:0000259" key="3">
    <source>
        <dbReference type="PROSITE" id="PS51733"/>
    </source>
</evidence>
<accession>A0A8J6J6C8</accession>
<dbReference type="PROSITE" id="PS51733">
    <property type="entry name" value="BPL_LPL_CATALYTIC"/>
    <property type="match status" value="1"/>
</dbReference>
<evidence type="ECO:0000256" key="2">
    <source>
        <dbReference type="HAMAP-Rule" id="MF_00978"/>
    </source>
</evidence>
<comment type="caution">
    <text evidence="4">The sequence shown here is derived from an EMBL/GenBank/DDBJ whole genome shotgun (WGS) entry which is preliminary data.</text>
</comment>
<sequence length="330" mass="36044">MSREKVLSLLREHPNQSLSGEAMSRQLGVSRAAVWKAIEALRQEGYVISSAPNRGYCLQSAPDRVREGELAGPLAGCLVGSQLACLDVIDSTNTECKRRAMVGAPEGLVVLAEEQTGGRGRLGRSFQSPRGCGLYLSALLRPHAEPAAVTDFTAWVAVAVCDGIEAACGIRPRIKWTNDIVLNGRKLVGILTELGLESETNSLQYLVTGIGVNVNHTPEDFSPDIRDMAGSLAMELGHPVRRVELAAAIIRALDRMYRSFPQDKQRYLDQYRADCLTQGNRVQLVTPVSRQEAYALEIDDQFRLVVELEDGTRKALSAGEVSVRGMYGYV</sequence>
<dbReference type="InterPro" id="IPR036388">
    <property type="entry name" value="WH-like_DNA-bd_sf"/>
</dbReference>